<dbReference type="OrthoDB" id="442005at2759"/>
<sequence length="70" mass="7984">MPILSQFLSKKEDPEATYIDIVFAAWFGTEIVLRILADGCRFFTNDEKHWNIFDFLLVAESLASLTLNTG</sequence>
<dbReference type="SUPFAM" id="SSF81324">
    <property type="entry name" value="Voltage-gated potassium channels"/>
    <property type="match status" value="1"/>
</dbReference>
<gene>
    <name evidence="6" type="ORF">AK812_SmicGene48438</name>
</gene>
<dbReference type="Gene3D" id="1.20.120.350">
    <property type="entry name" value="Voltage-gated potassium channels. Chain C"/>
    <property type="match status" value="1"/>
</dbReference>
<evidence type="ECO:0000256" key="1">
    <source>
        <dbReference type="ARBA" id="ARBA00004141"/>
    </source>
</evidence>
<dbReference type="GO" id="GO:0016020">
    <property type="term" value="C:membrane"/>
    <property type="evidence" value="ECO:0007669"/>
    <property type="project" value="UniProtKB-SubCell"/>
</dbReference>
<organism evidence="6 7">
    <name type="scientific">Symbiodinium microadriaticum</name>
    <name type="common">Dinoflagellate</name>
    <name type="synonym">Zooxanthella microadriatica</name>
    <dbReference type="NCBI Taxonomy" id="2951"/>
    <lineage>
        <taxon>Eukaryota</taxon>
        <taxon>Sar</taxon>
        <taxon>Alveolata</taxon>
        <taxon>Dinophyceae</taxon>
        <taxon>Suessiales</taxon>
        <taxon>Symbiodiniaceae</taxon>
        <taxon>Symbiodinium</taxon>
    </lineage>
</organism>
<dbReference type="AlphaFoldDB" id="A0A1Q9BKE5"/>
<dbReference type="InterPro" id="IPR027359">
    <property type="entry name" value="Volt_channel_dom_sf"/>
</dbReference>
<dbReference type="InterPro" id="IPR005821">
    <property type="entry name" value="Ion_trans_dom"/>
</dbReference>
<dbReference type="Proteomes" id="UP000186817">
    <property type="component" value="Unassembled WGS sequence"/>
</dbReference>
<protein>
    <recommendedName>
        <fullName evidence="5">Ion transport domain-containing protein</fullName>
    </recommendedName>
</protein>
<accession>A0A1Q9BKE5</accession>
<comment type="subcellular location">
    <subcellularLocation>
        <location evidence="1">Membrane</location>
        <topology evidence="1">Multi-pass membrane protein</topology>
    </subcellularLocation>
</comment>
<evidence type="ECO:0000256" key="4">
    <source>
        <dbReference type="ARBA" id="ARBA00023136"/>
    </source>
</evidence>
<dbReference type="Pfam" id="PF00520">
    <property type="entry name" value="Ion_trans"/>
    <property type="match status" value="1"/>
</dbReference>
<proteinExistence type="predicted"/>
<evidence type="ECO:0000256" key="3">
    <source>
        <dbReference type="ARBA" id="ARBA00022989"/>
    </source>
</evidence>
<keyword evidence="3" id="KW-1133">Transmembrane helix</keyword>
<dbReference type="GO" id="GO:0005216">
    <property type="term" value="F:monoatomic ion channel activity"/>
    <property type="evidence" value="ECO:0007669"/>
    <property type="project" value="InterPro"/>
</dbReference>
<comment type="caution">
    <text evidence="6">The sequence shown here is derived from an EMBL/GenBank/DDBJ whole genome shotgun (WGS) entry which is preliminary data.</text>
</comment>
<dbReference type="EMBL" id="LSRX01007874">
    <property type="protein sequence ID" value="OLP70148.1"/>
    <property type="molecule type" value="Genomic_DNA"/>
</dbReference>
<name>A0A1Q9BKE5_SYMMI</name>
<keyword evidence="2" id="KW-0812">Transmembrane</keyword>
<evidence type="ECO:0000256" key="2">
    <source>
        <dbReference type="ARBA" id="ARBA00022692"/>
    </source>
</evidence>
<evidence type="ECO:0000313" key="7">
    <source>
        <dbReference type="Proteomes" id="UP000186817"/>
    </source>
</evidence>
<evidence type="ECO:0000313" key="6">
    <source>
        <dbReference type="EMBL" id="OLP70148.1"/>
    </source>
</evidence>
<keyword evidence="7" id="KW-1185">Reference proteome</keyword>
<feature type="non-terminal residue" evidence="6">
    <location>
        <position position="70"/>
    </location>
</feature>
<feature type="domain" description="Ion transport" evidence="5">
    <location>
        <begin position="4"/>
        <end position="67"/>
    </location>
</feature>
<reference evidence="6 7" key="1">
    <citation type="submission" date="2016-02" db="EMBL/GenBank/DDBJ databases">
        <title>Genome analysis of coral dinoflagellate symbionts highlights evolutionary adaptations to a symbiotic lifestyle.</title>
        <authorList>
            <person name="Aranda M."/>
            <person name="Li Y."/>
            <person name="Liew Y.J."/>
            <person name="Baumgarten S."/>
            <person name="Simakov O."/>
            <person name="Wilson M."/>
            <person name="Piel J."/>
            <person name="Ashoor H."/>
            <person name="Bougouffa S."/>
            <person name="Bajic V.B."/>
            <person name="Ryu T."/>
            <person name="Ravasi T."/>
            <person name="Bayer T."/>
            <person name="Micklem G."/>
            <person name="Kim H."/>
            <person name="Bhak J."/>
            <person name="Lajeunesse T.C."/>
            <person name="Voolstra C.R."/>
        </authorList>
    </citation>
    <scope>NUCLEOTIDE SEQUENCE [LARGE SCALE GENOMIC DNA]</scope>
    <source>
        <strain evidence="6 7">CCMP2467</strain>
    </source>
</reference>
<keyword evidence="4" id="KW-0472">Membrane</keyword>
<evidence type="ECO:0000259" key="5">
    <source>
        <dbReference type="Pfam" id="PF00520"/>
    </source>
</evidence>